<evidence type="ECO:0000313" key="2">
    <source>
        <dbReference type="EMBL" id="SDK01952.1"/>
    </source>
</evidence>
<evidence type="ECO:0000256" key="1">
    <source>
        <dbReference type="SAM" id="MobiDB-lite"/>
    </source>
</evidence>
<sequence length="52" mass="5727">MADSTDEDSPECPACGDPVATSSEQRVVTTLEESEAVYLHFCNDDCLENWES</sequence>
<dbReference type="AlphaFoldDB" id="A0A1G8YGI8"/>
<dbReference type="Pfam" id="PF24461">
    <property type="entry name" value="DUF7576"/>
    <property type="match status" value="1"/>
</dbReference>
<organism evidence="2 3">
    <name type="scientific">Natronorubrum texcoconense</name>
    <dbReference type="NCBI Taxonomy" id="1095776"/>
    <lineage>
        <taxon>Archaea</taxon>
        <taxon>Methanobacteriati</taxon>
        <taxon>Methanobacteriota</taxon>
        <taxon>Stenosarchaea group</taxon>
        <taxon>Halobacteria</taxon>
        <taxon>Halobacteriales</taxon>
        <taxon>Natrialbaceae</taxon>
        <taxon>Natronorubrum</taxon>
    </lineage>
</organism>
<keyword evidence="3" id="KW-1185">Reference proteome</keyword>
<gene>
    <name evidence="2" type="ORF">SAMN04515672_2157</name>
</gene>
<evidence type="ECO:0008006" key="4">
    <source>
        <dbReference type="Google" id="ProtNLM"/>
    </source>
</evidence>
<reference evidence="3" key="1">
    <citation type="submission" date="2016-10" db="EMBL/GenBank/DDBJ databases">
        <authorList>
            <person name="Varghese N."/>
            <person name="Submissions S."/>
        </authorList>
    </citation>
    <scope>NUCLEOTIDE SEQUENCE [LARGE SCALE GENOMIC DNA]</scope>
    <source>
        <strain evidence="3">B4,CECT 8067,JCM 17497</strain>
    </source>
</reference>
<name>A0A1G8YGI8_9EURY</name>
<dbReference type="EMBL" id="FNFE01000002">
    <property type="protein sequence ID" value="SDK01952.1"/>
    <property type="molecule type" value="Genomic_DNA"/>
</dbReference>
<evidence type="ECO:0000313" key="3">
    <source>
        <dbReference type="Proteomes" id="UP000198882"/>
    </source>
</evidence>
<dbReference type="RefSeq" id="WP_175529273.1">
    <property type="nucleotide sequence ID" value="NZ_FNFE01000002.1"/>
</dbReference>
<dbReference type="OrthoDB" id="169264at2157"/>
<feature type="region of interest" description="Disordered" evidence="1">
    <location>
        <begin position="1"/>
        <end position="20"/>
    </location>
</feature>
<proteinExistence type="predicted"/>
<protein>
    <recommendedName>
        <fullName evidence="4">TRASH domain-containing protein</fullName>
    </recommendedName>
</protein>
<dbReference type="Proteomes" id="UP000198882">
    <property type="component" value="Unassembled WGS sequence"/>
</dbReference>
<accession>A0A1G8YGI8</accession>
<dbReference type="InterPro" id="IPR055998">
    <property type="entry name" value="DUF7576"/>
</dbReference>
<feature type="compositionally biased region" description="Acidic residues" evidence="1">
    <location>
        <begin position="1"/>
        <end position="10"/>
    </location>
</feature>